<dbReference type="Proteomes" id="UP000183557">
    <property type="component" value="Unassembled WGS sequence"/>
</dbReference>
<reference evidence="2" key="1">
    <citation type="submission" date="2016-10" db="EMBL/GenBank/DDBJ databases">
        <authorList>
            <person name="Varghese N."/>
            <person name="Submissions S."/>
        </authorList>
    </citation>
    <scope>NUCLEOTIDE SEQUENCE [LARGE SCALE GENOMIC DNA]</scope>
    <source>
        <strain evidence="2">CGMCC 1.3704</strain>
    </source>
</reference>
<keyword evidence="2" id="KW-1185">Reference proteome</keyword>
<accession>A0A1I3RDF0</accession>
<dbReference type="EMBL" id="FOSB01000002">
    <property type="protein sequence ID" value="SFJ43226.1"/>
    <property type="molecule type" value="Genomic_DNA"/>
</dbReference>
<protein>
    <submittedName>
        <fullName evidence="1">Uncharacterized protein</fullName>
    </submittedName>
</protein>
<evidence type="ECO:0000313" key="1">
    <source>
        <dbReference type="EMBL" id="SFJ43226.1"/>
    </source>
</evidence>
<gene>
    <name evidence="1" type="ORF">SAMN04487936_102146</name>
</gene>
<name>A0A1I3RDF0_HALDA</name>
<dbReference type="OrthoDB" id="2921515at2"/>
<evidence type="ECO:0000313" key="2">
    <source>
        <dbReference type="Proteomes" id="UP000183557"/>
    </source>
</evidence>
<dbReference type="AlphaFoldDB" id="A0A1I3RDF0"/>
<sequence length="78" mass="9109">MIEVLLDHSYEDDYFMISDVTVNIKDSQEKERVKELVEKHNLVGWLVDVDRGLSKRLANLLQVDAELIDFDTNDIDIM</sequence>
<dbReference type="RefSeq" id="WP_075035251.1">
    <property type="nucleotide sequence ID" value="NZ_FOSB01000002.1"/>
</dbReference>
<organism evidence="1 2">
    <name type="scientific">Halobacillus dabanensis</name>
    <dbReference type="NCBI Taxonomy" id="240302"/>
    <lineage>
        <taxon>Bacteria</taxon>
        <taxon>Bacillati</taxon>
        <taxon>Bacillota</taxon>
        <taxon>Bacilli</taxon>
        <taxon>Bacillales</taxon>
        <taxon>Bacillaceae</taxon>
        <taxon>Halobacillus</taxon>
    </lineage>
</organism>
<proteinExistence type="predicted"/>